<sequence>MCEPKCDGGMRFKNLKWFNKALLAKQGWHLQMGGDSLVYRVLKAKYVGSSIAKWKTEVIDSLFIAHEAELIKSIPLSATLPVDKIVWFETTNGNFTMRSAYKLAASLFKSRSCGTTSDGSLLRKFWKKLWSLPIPHKENVETNGHIFWGRPKAQEDWAASKLHLLPLDVHIDSFQDLLWNEIYYGDEGKTGPALALWVASYLQDYWSAMDSLDAIASNRILHLVETHLHSAWMPPSSGSFKINVDGALYPTKKLTGIGVVIRDLQGRLMAALCRKIKALLGVLEVEAKAYEAVPPTSIADIVEGIHVLGSEIDVINFSHVRRLGNKPAHILARQVLSFVNDVIWIEEITCCIQRALIQDVFGL</sequence>
<dbReference type="EMBL" id="JAXUIC010000010">
    <property type="protein sequence ID" value="KAK4569208.1"/>
    <property type="molecule type" value="Genomic_DNA"/>
</dbReference>
<accession>A0AAN7EEL9</accession>
<dbReference type="PANTHER" id="PTHR47074">
    <property type="entry name" value="BNAC02G40300D PROTEIN"/>
    <property type="match status" value="1"/>
</dbReference>
<dbReference type="AlphaFoldDB" id="A0AAN7EEL9"/>
<gene>
    <name evidence="1" type="ORF">RGQ29_004561</name>
</gene>
<evidence type="ECO:0008006" key="3">
    <source>
        <dbReference type="Google" id="ProtNLM"/>
    </source>
</evidence>
<evidence type="ECO:0000313" key="1">
    <source>
        <dbReference type="EMBL" id="KAK4569208.1"/>
    </source>
</evidence>
<dbReference type="Proteomes" id="UP001324115">
    <property type="component" value="Unassembled WGS sequence"/>
</dbReference>
<dbReference type="PANTHER" id="PTHR47074:SF48">
    <property type="entry name" value="POLYNUCLEOTIDYL TRANSFERASE, RIBONUCLEASE H-LIKE SUPERFAMILY PROTEIN"/>
    <property type="match status" value="1"/>
</dbReference>
<dbReference type="InterPro" id="IPR052929">
    <property type="entry name" value="RNase_H-like_EbsB-rel"/>
</dbReference>
<name>A0AAN7EEL9_QUERU</name>
<proteinExistence type="predicted"/>
<comment type="caution">
    <text evidence="1">The sequence shown here is derived from an EMBL/GenBank/DDBJ whole genome shotgun (WGS) entry which is preliminary data.</text>
</comment>
<organism evidence="1 2">
    <name type="scientific">Quercus rubra</name>
    <name type="common">Northern red oak</name>
    <name type="synonym">Quercus borealis</name>
    <dbReference type="NCBI Taxonomy" id="3512"/>
    <lineage>
        <taxon>Eukaryota</taxon>
        <taxon>Viridiplantae</taxon>
        <taxon>Streptophyta</taxon>
        <taxon>Embryophyta</taxon>
        <taxon>Tracheophyta</taxon>
        <taxon>Spermatophyta</taxon>
        <taxon>Magnoliopsida</taxon>
        <taxon>eudicotyledons</taxon>
        <taxon>Gunneridae</taxon>
        <taxon>Pentapetalae</taxon>
        <taxon>rosids</taxon>
        <taxon>fabids</taxon>
        <taxon>Fagales</taxon>
        <taxon>Fagaceae</taxon>
        <taxon>Quercus</taxon>
    </lineage>
</organism>
<evidence type="ECO:0000313" key="2">
    <source>
        <dbReference type="Proteomes" id="UP001324115"/>
    </source>
</evidence>
<reference evidence="1 2" key="1">
    <citation type="journal article" date="2023" name="G3 (Bethesda)">
        <title>A haplotype-resolved chromosome-scale genome for Quercus rubra L. provides insights into the genetics of adaptive traits for red oak species.</title>
        <authorList>
            <person name="Kapoor B."/>
            <person name="Jenkins J."/>
            <person name="Schmutz J."/>
            <person name="Zhebentyayeva T."/>
            <person name="Kuelheim C."/>
            <person name="Coggeshall M."/>
            <person name="Heim C."/>
            <person name="Lasky J.R."/>
            <person name="Leites L."/>
            <person name="Islam-Faridi N."/>
            <person name="Romero-Severson J."/>
            <person name="DeLeo V.L."/>
            <person name="Lucas S.M."/>
            <person name="Lazic D."/>
            <person name="Gailing O."/>
            <person name="Carlson J."/>
            <person name="Staton M."/>
        </authorList>
    </citation>
    <scope>NUCLEOTIDE SEQUENCE [LARGE SCALE GENOMIC DNA]</scope>
    <source>
        <strain evidence="1">Pseudo-F2</strain>
    </source>
</reference>
<keyword evidence="2" id="KW-1185">Reference proteome</keyword>
<protein>
    <recommendedName>
        <fullName evidence="3">RNase H type-1 domain-containing protein</fullName>
    </recommendedName>
</protein>